<dbReference type="GO" id="GO:0016491">
    <property type="term" value="F:oxidoreductase activity"/>
    <property type="evidence" value="ECO:0007669"/>
    <property type="project" value="InterPro"/>
</dbReference>
<comment type="caution">
    <text evidence="3">The sequence shown here is derived from an EMBL/GenBank/DDBJ whole genome shotgun (WGS) entry which is preliminary data.</text>
</comment>
<dbReference type="SMART" id="SM00829">
    <property type="entry name" value="PKS_ER"/>
    <property type="match status" value="1"/>
</dbReference>
<sequence>MAATTNLGIPASDATVRVSIINTGARIRLPASGFMQPLVEGHTHLDAPAYSFLIEHPQQGKVLFDLSIRKDWRNLVPPIVSQATDGDALIEVEKDVLDVLEENGTKATEIKSIIWSHWHCDHVGDTSRFPSSTELVVGAGFLKGLTPAYPVNPDSLLLESDYRGRKVHEVDFSAHPSRLQLGPYEAVDFFGDGSFYLLNTPGHAIGHVCGLARTTPDSFILTGGDVAHHGGEFRPSPFLPLPEQLDPSPFSSPPFLPGTFCPGALIEEKVHPQHSRTTPFYKLAKTGMPDFDLETAQQTVEQLGEFDGDDDVLVVIAHDTTLKDVVDFYPKTANAWKEKAGPFPHTIEKVTEKTPETLKQDEVLIRIYATTLNFRDNLILAGQYPLPTTEHGVPFNDGAAEVISVGEGVRMFAVGDHVSPIVDLSAITGDEYDDPVAIGGETDGTLRQFAVIQEKHLVRVPEHLSWEEAATIPCAGTTAWSALNMPESIGKAKAALLEGVNTSTSLTGSFVERKLLGTGGVSMFALVLCLAAGIRPIITSSSDAKLDEIRKLGPPGFIGTINYRTTSDIVSEVKSLTDGRGVDLVVANAGPSTWSQGLDSLARHGIFSVVGFVAGISGGVDPNTALQLIGKTVRIQGIMAAPRVQNEKLNEFLASKKVRLDSIIDRTFEFDEAKEALDYLKSGKHTGKIVVKV</sequence>
<dbReference type="InterPro" id="IPR020843">
    <property type="entry name" value="ER"/>
</dbReference>
<dbReference type="InterPro" id="IPR036291">
    <property type="entry name" value="NAD(P)-bd_dom_sf"/>
</dbReference>
<dbReference type="SUPFAM" id="SSF50129">
    <property type="entry name" value="GroES-like"/>
    <property type="match status" value="1"/>
</dbReference>
<organism evidence="3 4">
    <name type="scientific">Botryosphaeria dothidea</name>
    <dbReference type="NCBI Taxonomy" id="55169"/>
    <lineage>
        <taxon>Eukaryota</taxon>
        <taxon>Fungi</taxon>
        <taxon>Dikarya</taxon>
        <taxon>Ascomycota</taxon>
        <taxon>Pezizomycotina</taxon>
        <taxon>Dothideomycetes</taxon>
        <taxon>Dothideomycetes incertae sedis</taxon>
        <taxon>Botryosphaeriales</taxon>
        <taxon>Botryosphaeriaceae</taxon>
        <taxon>Botryosphaeria</taxon>
    </lineage>
</organism>
<dbReference type="Pfam" id="PF08240">
    <property type="entry name" value="ADH_N"/>
    <property type="match status" value="1"/>
</dbReference>
<dbReference type="SUPFAM" id="SSF51735">
    <property type="entry name" value="NAD(P)-binding Rossmann-fold domains"/>
    <property type="match status" value="1"/>
</dbReference>
<evidence type="ECO:0000259" key="2">
    <source>
        <dbReference type="SMART" id="SM00849"/>
    </source>
</evidence>
<name>A0A8H4N686_9PEZI</name>
<accession>A0A8H4N686</accession>
<dbReference type="PANTHER" id="PTHR45033:SF1">
    <property type="entry name" value="OXIDOREDUCTASE (EUROFUNG)"/>
    <property type="match status" value="1"/>
</dbReference>
<dbReference type="SMART" id="SM00849">
    <property type="entry name" value="Lactamase_B"/>
    <property type="match status" value="1"/>
</dbReference>
<dbReference type="CDD" id="cd08276">
    <property type="entry name" value="MDR7"/>
    <property type="match status" value="1"/>
</dbReference>
<evidence type="ECO:0000259" key="1">
    <source>
        <dbReference type="SMART" id="SM00829"/>
    </source>
</evidence>
<dbReference type="OrthoDB" id="10250730at2759"/>
<gene>
    <name evidence="3" type="ORF">GTA08_BOTSDO13849</name>
</gene>
<dbReference type="InterPro" id="IPR001279">
    <property type="entry name" value="Metallo-B-lactamas"/>
</dbReference>
<proteinExistence type="predicted"/>
<dbReference type="EMBL" id="WWBZ02000014">
    <property type="protein sequence ID" value="KAF4310585.1"/>
    <property type="molecule type" value="Genomic_DNA"/>
</dbReference>
<dbReference type="PANTHER" id="PTHR45033">
    <property type="match status" value="1"/>
</dbReference>
<reference evidence="3" key="1">
    <citation type="submission" date="2020-04" db="EMBL/GenBank/DDBJ databases">
        <title>Genome Assembly and Annotation of Botryosphaeria dothidea sdau 11-99, a Latent Pathogen of Apple Fruit Ring Rot in China.</title>
        <authorList>
            <person name="Yu C."/>
            <person name="Diao Y."/>
            <person name="Lu Q."/>
            <person name="Zhao J."/>
            <person name="Cui S."/>
            <person name="Peng C."/>
            <person name="He B."/>
            <person name="Liu H."/>
        </authorList>
    </citation>
    <scope>NUCLEOTIDE SEQUENCE [LARGE SCALE GENOMIC DNA]</scope>
    <source>
        <strain evidence="3">Sdau11-99</strain>
    </source>
</reference>
<evidence type="ECO:0000313" key="4">
    <source>
        <dbReference type="Proteomes" id="UP000572817"/>
    </source>
</evidence>
<dbReference type="InterPro" id="IPR013149">
    <property type="entry name" value="ADH-like_C"/>
</dbReference>
<feature type="domain" description="Enoyl reductase (ER)" evidence="1">
    <location>
        <begin position="345"/>
        <end position="691"/>
    </location>
</feature>
<dbReference type="AlphaFoldDB" id="A0A8H4N686"/>
<protein>
    <submittedName>
        <fullName evidence="3">Metallo-beta-lactamase superfamily protein</fullName>
    </submittedName>
</protein>
<dbReference type="SUPFAM" id="SSF56281">
    <property type="entry name" value="Metallo-hydrolase/oxidoreductase"/>
    <property type="match status" value="1"/>
</dbReference>
<dbReference type="Pfam" id="PF00107">
    <property type="entry name" value="ADH_zinc_N"/>
    <property type="match status" value="1"/>
</dbReference>
<dbReference type="InterPro" id="IPR013154">
    <property type="entry name" value="ADH-like_N"/>
</dbReference>
<keyword evidence="4" id="KW-1185">Reference proteome</keyword>
<dbReference type="Gene3D" id="3.90.180.10">
    <property type="entry name" value="Medium-chain alcohol dehydrogenases, catalytic domain"/>
    <property type="match status" value="1"/>
</dbReference>
<dbReference type="CDD" id="cd07730">
    <property type="entry name" value="metallo-hydrolase-like_MBL-fold"/>
    <property type="match status" value="1"/>
</dbReference>
<dbReference type="InterPro" id="IPR036866">
    <property type="entry name" value="RibonucZ/Hydroxyglut_hydro"/>
</dbReference>
<dbReference type="InterPro" id="IPR052711">
    <property type="entry name" value="Zinc_ADH-like"/>
</dbReference>
<feature type="domain" description="Metallo-beta-lactamase" evidence="2">
    <location>
        <begin position="48"/>
        <end position="274"/>
    </location>
</feature>
<dbReference type="Gene3D" id="3.40.50.720">
    <property type="entry name" value="NAD(P)-binding Rossmann-like Domain"/>
    <property type="match status" value="1"/>
</dbReference>
<dbReference type="Gene3D" id="3.60.15.10">
    <property type="entry name" value="Ribonuclease Z/Hydroxyacylglutathione hydrolase-like"/>
    <property type="match status" value="1"/>
</dbReference>
<dbReference type="InterPro" id="IPR011032">
    <property type="entry name" value="GroES-like_sf"/>
</dbReference>
<evidence type="ECO:0000313" key="3">
    <source>
        <dbReference type="EMBL" id="KAF4310585.1"/>
    </source>
</evidence>
<dbReference type="Proteomes" id="UP000572817">
    <property type="component" value="Unassembled WGS sequence"/>
</dbReference>